<evidence type="ECO:0000259" key="2">
    <source>
        <dbReference type="Pfam" id="PF09990"/>
    </source>
</evidence>
<name>A0ABN2CGC2_9ACTN</name>
<keyword evidence="1" id="KW-1133">Transmembrane helix</keyword>
<reference evidence="3 4" key="1">
    <citation type="journal article" date="2019" name="Int. J. Syst. Evol. Microbiol.">
        <title>The Global Catalogue of Microorganisms (GCM) 10K type strain sequencing project: providing services to taxonomists for standard genome sequencing and annotation.</title>
        <authorList>
            <consortium name="The Broad Institute Genomics Platform"/>
            <consortium name="The Broad Institute Genome Sequencing Center for Infectious Disease"/>
            <person name="Wu L."/>
            <person name="Ma J."/>
        </authorList>
    </citation>
    <scope>NUCLEOTIDE SEQUENCE [LARGE SCALE GENOMIC DNA]</scope>
    <source>
        <strain evidence="3 4">JCM 15933</strain>
    </source>
</reference>
<evidence type="ECO:0000313" key="3">
    <source>
        <dbReference type="EMBL" id="GAA1558239.1"/>
    </source>
</evidence>
<dbReference type="Pfam" id="PF09990">
    <property type="entry name" value="DUF2231"/>
    <property type="match status" value="1"/>
</dbReference>
<proteinExistence type="predicted"/>
<sequence length="170" mass="18117">MGTVNGLPAHILLVHAIVVLLPLAALLLVLTAVWPAARRRFAGPNAILSALVVALVPVTTSAGEWLEHRVGETALLDRHTELGDTAIWAALPVAVLALVIWWRQRETTSPATRRTYLAPLSAPITRAVVVLAVVIAGWAVFDTYRIGDSGAKASWTGTFSTVSRDGRDGD</sequence>
<keyword evidence="1" id="KW-0812">Transmembrane</keyword>
<evidence type="ECO:0000313" key="4">
    <source>
        <dbReference type="Proteomes" id="UP001501470"/>
    </source>
</evidence>
<evidence type="ECO:0000256" key="1">
    <source>
        <dbReference type="SAM" id="Phobius"/>
    </source>
</evidence>
<feature type="transmembrane region" description="Helical" evidence="1">
    <location>
        <begin position="46"/>
        <end position="66"/>
    </location>
</feature>
<dbReference type="InterPro" id="IPR019251">
    <property type="entry name" value="DUF2231_TM"/>
</dbReference>
<keyword evidence="4" id="KW-1185">Reference proteome</keyword>
<protein>
    <recommendedName>
        <fullName evidence="2">DUF2231 domain-containing protein</fullName>
    </recommendedName>
</protein>
<dbReference type="EMBL" id="BAAAQD010000027">
    <property type="protein sequence ID" value="GAA1558239.1"/>
    <property type="molecule type" value="Genomic_DNA"/>
</dbReference>
<feature type="domain" description="DUF2231" evidence="2">
    <location>
        <begin position="6"/>
        <end position="155"/>
    </location>
</feature>
<feature type="transmembrane region" description="Helical" evidence="1">
    <location>
        <begin position="86"/>
        <end position="102"/>
    </location>
</feature>
<gene>
    <name evidence="3" type="ORF">GCM10009827_093980</name>
</gene>
<feature type="transmembrane region" description="Helical" evidence="1">
    <location>
        <begin position="12"/>
        <end position="34"/>
    </location>
</feature>
<dbReference type="Proteomes" id="UP001501470">
    <property type="component" value="Unassembled WGS sequence"/>
</dbReference>
<accession>A0ABN2CGC2</accession>
<organism evidence="3 4">
    <name type="scientific">Dactylosporangium maewongense</name>
    <dbReference type="NCBI Taxonomy" id="634393"/>
    <lineage>
        <taxon>Bacteria</taxon>
        <taxon>Bacillati</taxon>
        <taxon>Actinomycetota</taxon>
        <taxon>Actinomycetes</taxon>
        <taxon>Micromonosporales</taxon>
        <taxon>Micromonosporaceae</taxon>
        <taxon>Dactylosporangium</taxon>
    </lineage>
</organism>
<dbReference type="RefSeq" id="WP_344511171.1">
    <property type="nucleotide sequence ID" value="NZ_BAAAQD010000027.1"/>
</dbReference>
<keyword evidence="1" id="KW-0472">Membrane</keyword>
<comment type="caution">
    <text evidence="3">The sequence shown here is derived from an EMBL/GenBank/DDBJ whole genome shotgun (WGS) entry which is preliminary data.</text>
</comment>
<feature type="transmembrane region" description="Helical" evidence="1">
    <location>
        <begin position="123"/>
        <end position="141"/>
    </location>
</feature>